<dbReference type="Proteomes" id="UP000193560">
    <property type="component" value="Unassembled WGS sequence"/>
</dbReference>
<accession>A0A1X2IV24</accession>
<comment type="similarity">
    <text evidence="1">Belongs to the iron/ascorbate-dependent oxidoreductase family.</text>
</comment>
<dbReference type="STRING" id="90262.A0A1X2IV24"/>
<reference evidence="3 4" key="1">
    <citation type="submission" date="2016-07" db="EMBL/GenBank/DDBJ databases">
        <title>Pervasive Adenine N6-methylation of Active Genes in Fungi.</title>
        <authorList>
            <consortium name="DOE Joint Genome Institute"/>
            <person name="Mondo S.J."/>
            <person name="Dannebaum R.O."/>
            <person name="Kuo R.C."/>
            <person name="Labutti K."/>
            <person name="Haridas S."/>
            <person name="Kuo A."/>
            <person name="Salamov A."/>
            <person name="Ahrendt S.R."/>
            <person name="Lipzen A."/>
            <person name="Sullivan W."/>
            <person name="Andreopoulos W.B."/>
            <person name="Clum A."/>
            <person name="Lindquist E."/>
            <person name="Daum C."/>
            <person name="Ramamoorthy G.K."/>
            <person name="Gryganskyi A."/>
            <person name="Culley D."/>
            <person name="Magnuson J.K."/>
            <person name="James T.Y."/>
            <person name="O'Malley M.A."/>
            <person name="Stajich J.E."/>
            <person name="Spatafora J.W."/>
            <person name="Visel A."/>
            <person name="Grigoriev I.V."/>
        </authorList>
    </citation>
    <scope>NUCLEOTIDE SEQUENCE [LARGE SCALE GENOMIC DNA]</scope>
    <source>
        <strain evidence="3 4">NRRL 1336</strain>
    </source>
</reference>
<gene>
    <name evidence="3" type="ORF">BCR42DRAFT_406612</name>
</gene>
<evidence type="ECO:0000259" key="2">
    <source>
        <dbReference type="PROSITE" id="PS51471"/>
    </source>
</evidence>
<dbReference type="InterPro" id="IPR005123">
    <property type="entry name" value="Oxoglu/Fe-dep_dioxygenase_dom"/>
</dbReference>
<dbReference type="InterPro" id="IPR027443">
    <property type="entry name" value="IPNS-like_sf"/>
</dbReference>
<dbReference type="PRINTS" id="PR00682">
    <property type="entry name" value="IPNSYNTHASE"/>
</dbReference>
<dbReference type="EMBL" id="MCGE01000004">
    <property type="protein sequence ID" value="ORZ22613.1"/>
    <property type="molecule type" value="Genomic_DNA"/>
</dbReference>
<dbReference type="InterPro" id="IPR044861">
    <property type="entry name" value="IPNS-like_FE2OG_OXY"/>
</dbReference>
<keyword evidence="1" id="KW-0479">Metal-binding</keyword>
<dbReference type="InterPro" id="IPR050231">
    <property type="entry name" value="Iron_ascorbate_oxido_reductase"/>
</dbReference>
<organism evidence="3 4">
    <name type="scientific">Absidia repens</name>
    <dbReference type="NCBI Taxonomy" id="90262"/>
    <lineage>
        <taxon>Eukaryota</taxon>
        <taxon>Fungi</taxon>
        <taxon>Fungi incertae sedis</taxon>
        <taxon>Mucoromycota</taxon>
        <taxon>Mucoromycotina</taxon>
        <taxon>Mucoromycetes</taxon>
        <taxon>Mucorales</taxon>
        <taxon>Cunninghamellaceae</taxon>
        <taxon>Absidia</taxon>
    </lineage>
</organism>
<name>A0A1X2IV24_9FUNG</name>
<dbReference type="Pfam" id="PF03171">
    <property type="entry name" value="2OG-FeII_Oxy"/>
    <property type="match status" value="1"/>
</dbReference>
<evidence type="ECO:0000313" key="4">
    <source>
        <dbReference type="Proteomes" id="UP000193560"/>
    </source>
</evidence>
<keyword evidence="1" id="KW-0408">Iron</keyword>
<comment type="caution">
    <text evidence="3">The sequence shown here is derived from an EMBL/GenBank/DDBJ whole genome shotgun (WGS) entry which is preliminary data.</text>
</comment>
<keyword evidence="1" id="KW-0560">Oxidoreductase</keyword>
<dbReference type="OrthoDB" id="406156at2759"/>
<dbReference type="SUPFAM" id="SSF51197">
    <property type="entry name" value="Clavaminate synthase-like"/>
    <property type="match status" value="1"/>
</dbReference>
<protein>
    <recommendedName>
        <fullName evidence="2">Fe2OG dioxygenase domain-containing protein</fullName>
    </recommendedName>
</protein>
<dbReference type="AlphaFoldDB" id="A0A1X2IV24"/>
<sequence length="319" mass="36076">MAPTTRTIPVIDFSQDKSVVADRVLEACSTIGFFYMINHNLPQEQIDRAFALSKEYFDLPSEEKRKHLIQEHNHGYSELYSETLDPEHQRQGDHKEGFNFRNFVNGKPFAPLPKLFADNEEFIQSFSRACHATAMTVLEAFARALAIPESEGGIEWFTNRHHYDEPSGEILRFLKYPHGGEAGYQDTVRAGAHSDYGSITLLFQKDVPGLEVQANREEWISAPLIDGSILVNVGDQMQEWSGGLFKSTLHRVTFLPEHNHVDRYSMPFFVHPEDATPLVPIPSALVPSCDIQKDDDGNVLTAGGHLLRRLQATYSYEKA</sequence>
<proteinExistence type="inferred from homology"/>
<keyword evidence="4" id="KW-1185">Reference proteome</keyword>
<dbReference type="Pfam" id="PF14226">
    <property type="entry name" value="DIOX_N"/>
    <property type="match status" value="1"/>
</dbReference>
<evidence type="ECO:0000313" key="3">
    <source>
        <dbReference type="EMBL" id="ORZ22613.1"/>
    </source>
</evidence>
<dbReference type="PANTHER" id="PTHR47990">
    <property type="entry name" value="2-OXOGLUTARATE (2OG) AND FE(II)-DEPENDENT OXYGENASE SUPERFAMILY PROTEIN-RELATED"/>
    <property type="match status" value="1"/>
</dbReference>
<dbReference type="PROSITE" id="PS51471">
    <property type="entry name" value="FE2OG_OXY"/>
    <property type="match status" value="1"/>
</dbReference>
<feature type="domain" description="Fe2OG dioxygenase" evidence="2">
    <location>
        <begin position="166"/>
        <end position="272"/>
    </location>
</feature>
<dbReference type="GO" id="GO:0046872">
    <property type="term" value="F:metal ion binding"/>
    <property type="evidence" value="ECO:0007669"/>
    <property type="project" value="UniProtKB-KW"/>
</dbReference>
<evidence type="ECO:0000256" key="1">
    <source>
        <dbReference type="RuleBase" id="RU003682"/>
    </source>
</evidence>
<dbReference type="Gene3D" id="2.60.120.330">
    <property type="entry name" value="B-lactam Antibiotic, Isopenicillin N Synthase, Chain"/>
    <property type="match status" value="1"/>
</dbReference>
<dbReference type="GO" id="GO:0016491">
    <property type="term" value="F:oxidoreductase activity"/>
    <property type="evidence" value="ECO:0007669"/>
    <property type="project" value="UniProtKB-KW"/>
</dbReference>
<dbReference type="InterPro" id="IPR026992">
    <property type="entry name" value="DIOX_N"/>
</dbReference>